<dbReference type="EMBL" id="OV725083">
    <property type="protein sequence ID" value="CAH1407521.1"/>
    <property type="molecule type" value="Genomic_DNA"/>
</dbReference>
<name>A0A9P0HR85_NEZVI</name>
<evidence type="ECO:0000313" key="2">
    <source>
        <dbReference type="Proteomes" id="UP001152798"/>
    </source>
</evidence>
<gene>
    <name evidence="1" type="ORF">NEZAVI_LOCUS15216</name>
</gene>
<sequence>MMDTPLKVSTRPYCTPLNFRCQVRGRAGGYYCLSTPMGKQRWVVPRQQSRKRQSNQSCQLLLTNGVSPPLIHGSGDLILLPPTTPPKILPPPPLMLTIFDTNRVKTWPI</sequence>
<dbReference type="AlphaFoldDB" id="A0A9P0HR85"/>
<reference evidence="1" key="1">
    <citation type="submission" date="2022-01" db="EMBL/GenBank/DDBJ databases">
        <authorList>
            <person name="King R."/>
        </authorList>
    </citation>
    <scope>NUCLEOTIDE SEQUENCE</scope>
</reference>
<proteinExistence type="predicted"/>
<dbReference type="Proteomes" id="UP001152798">
    <property type="component" value="Chromosome 7"/>
</dbReference>
<protein>
    <submittedName>
        <fullName evidence="1">Uncharacterized protein</fullName>
    </submittedName>
</protein>
<evidence type="ECO:0000313" key="1">
    <source>
        <dbReference type="EMBL" id="CAH1407521.1"/>
    </source>
</evidence>
<keyword evidence="2" id="KW-1185">Reference proteome</keyword>
<organism evidence="1 2">
    <name type="scientific">Nezara viridula</name>
    <name type="common">Southern green stink bug</name>
    <name type="synonym">Cimex viridulus</name>
    <dbReference type="NCBI Taxonomy" id="85310"/>
    <lineage>
        <taxon>Eukaryota</taxon>
        <taxon>Metazoa</taxon>
        <taxon>Ecdysozoa</taxon>
        <taxon>Arthropoda</taxon>
        <taxon>Hexapoda</taxon>
        <taxon>Insecta</taxon>
        <taxon>Pterygota</taxon>
        <taxon>Neoptera</taxon>
        <taxon>Paraneoptera</taxon>
        <taxon>Hemiptera</taxon>
        <taxon>Heteroptera</taxon>
        <taxon>Panheteroptera</taxon>
        <taxon>Pentatomomorpha</taxon>
        <taxon>Pentatomoidea</taxon>
        <taxon>Pentatomidae</taxon>
        <taxon>Pentatominae</taxon>
        <taxon>Nezara</taxon>
    </lineage>
</organism>
<accession>A0A9P0HR85</accession>